<evidence type="ECO:0000313" key="2">
    <source>
        <dbReference type="EMBL" id="UFW92160.1"/>
    </source>
</evidence>
<dbReference type="Pfam" id="PF13476">
    <property type="entry name" value="AAA_23"/>
    <property type="match status" value="1"/>
</dbReference>
<gene>
    <name evidence="2" type="ORF">BjapCC829_49085</name>
</gene>
<geneLocation type="plasmid" evidence="2 3">
    <name>pCC829_2</name>
</geneLocation>
<evidence type="ECO:0000259" key="1">
    <source>
        <dbReference type="Pfam" id="PF13476"/>
    </source>
</evidence>
<name>A0ABY3R1K8_9BRAD</name>
<keyword evidence="3" id="KW-1185">Reference proteome</keyword>
<dbReference type="Proteomes" id="UP001430990">
    <property type="component" value="Plasmid pCC829_2"/>
</dbReference>
<dbReference type="RefSeq" id="WP_231145957.1">
    <property type="nucleotide sequence ID" value="NZ_CP088102.1"/>
</dbReference>
<dbReference type="GO" id="GO:0005524">
    <property type="term" value="F:ATP binding"/>
    <property type="evidence" value="ECO:0007669"/>
    <property type="project" value="UniProtKB-KW"/>
</dbReference>
<dbReference type="Gene3D" id="3.40.50.300">
    <property type="entry name" value="P-loop containing nucleotide triphosphate hydrolases"/>
    <property type="match status" value="1"/>
</dbReference>
<evidence type="ECO:0000313" key="3">
    <source>
        <dbReference type="Proteomes" id="UP001430990"/>
    </source>
</evidence>
<accession>A0ABY3R1K8</accession>
<dbReference type="SUPFAM" id="SSF52540">
    <property type="entry name" value="P-loop containing nucleoside triphosphate hydrolases"/>
    <property type="match status" value="1"/>
</dbReference>
<keyword evidence="2" id="KW-0614">Plasmid</keyword>
<keyword evidence="2" id="KW-0067">ATP-binding</keyword>
<feature type="domain" description="Rad50/SbcC-type AAA" evidence="1">
    <location>
        <begin position="112"/>
        <end position="148"/>
    </location>
</feature>
<sequence>MTLDEVVSHLIAGEILHVASGETFFPPLSDSRAVLTFYNQDRRAYWNPDKDTAIQDGEVDCVLAALDNVPKALPAPAKAPVQFQKWQLTKIEAHRFRGLHRHCAEGGSDPKPFELELAAPATLFRGFNGAGKTSLVSAVCWCLTGYGYRSSAMTLASSRPSRRSSPRTIPPRCCSRCALRLSRPRAQVQTDAIAPEAAPLSETCGPKRQRLTFGCDSFSALALAPGPIPGCDHRAMPMPLEYP</sequence>
<proteinExistence type="predicted"/>
<dbReference type="EMBL" id="CP088102">
    <property type="protein sequence ID" value="UFW92160.1"/>
    <property type="molecule type" value="Genomic_DNA"/>
</dbReference>
<dbReference type="InterPro" id="IPR038729">
    <property type="entry name" value="Rad50/SbcC_AAA"/>
</dbReference>
<reference evidence="2" key="1">
    <citation type="submission" date="2021-11" db="EMBL/GenBank/DDBJ databases">
        <title>Australian commercial rhizobial inoculants.</title>
        <authorList>
            <person name="Kohlmeier M.G."/>
            <person name="O'Hara G.W."/>
            <person name="Colombi E."/>
            <person name="Ramsay J.P."/>
            <person name="Terpolilli J."/>
        </authorList>
    </citation>
    <scope>NUCLEOTIDE SEQUENCE</scope>
    <source>
        <strain evidence="2">CC829</strain>
        <plasmid evidence="2">pCC829_2</plasmid>
    </source>
</reference>
<keyword evidence="2" id="KW-0547">Nucleotide-binding</keyword>
<organism evidence="2 3">
    <name type="scientific">Bradyrhizobium barranii</name>
    <dbReference type="NCBI Taxonomy" id="2992140"/>
    <lineage>
        <taxon>Bacteria</taxon>
        <taxon>Pseudomonadati</taxon>
        <taxon>Pseudomonadota</taxon>
        <taxon>Alphaproteobacteria</taxon>
        <taxon>Hyphomicrobiales</taxon>
        <taxon>Nitrobacteraceae</taxon>
        <taxon>Bradyrhizobium</taxon>
    </lineage>
</organism>
<dbReference type="InterPro" id="IPR027417">
    <property type="entry name" value="P-loop_NTPase"/>
</dbReference>
<protein>
    <submittedName>
        <fullName evidence="2">ATP-binding protein</fullName>
    </submittedName>
</protein>